<sequence length="457" mass="51718">MLLIWPNLLLALFGVLLGHPTIRRRTLRLIRSFLSLFQSHPPPRLPNELLSEVFLALEDDKPTLLALCLCSKRFHALAEPVLYRSARATIRVGTCASHLHSDALLSKLLQAPTLASCVTTLELALESDLSFPPPDRPLLLPPLPVLPNLRTLKLIYELKSNWCATSNWIQIFDALGPSVPQLVELDLRDAGFTNGFFPPLLALPSLLFRSPLHHQRTPSQFKLDCLENAMALSQPSPATANLVPVRTTLPTELLHLIVERCATEPSLPDRCDTLYTLVQSNRLFYTLAHPLLYRSLRATIVCGVRRRDPALERAFHTLDTCPDLARLVETLELTVQSTKIGGQRAGLAKSRIPALPSLRTAILRRWPSTKWTKDDPLRSVFSALGSSAPHLTILDLSSLNLGNDWWRFSQLLWDDEFWCSAFRELEEVRVGRRTWMVWKQCTLARAFERRKIRIVQV</sequence>
<dbReference type="EMBL" id="LK052951">
    <property type="protein sequence ID" value="CDR48251.1"/>
    <property type="molecule type" value="Genomic_DNA"/>
</dbReference>
<reference evidence="2" key="1">
    <citation type="journal article" date="2014" name="Genome Announc.">
        <title>Draft genome sequence of Rhodosporidium toruloides CECT1137, an oleaginous yeast of biotechnological interest.</title>
        <authorList>
            <person name="Morin N."/>
            <person name="Calcas X."/>
            <person name="Devillers H."/>
            <person name="Durrens P."/>
            <person name="Sherman D.J."/>
            <person name="Nicaud J.-M."/>
            <person name="Neuveglise C."/>
        </authorList>
    </citation>
    <scope>NUCLEOTIDE SEQUENCE</scope>
    <source>
        <strain evidence="2">CECT1137</strain>
    </source>
</reference>
<evidence type="ECO:0000313" key="2">
    <source>
        <dbReference type="EMBL" id="CDR48251.1"/>
    </source>
</evidence>
<dbReference type="SUPFAM" id="SSF52047">
    <property type="entry name" value="RNI-like"/>
    <property type="match status" value="1"/>
</dbReference>
<feature type="chain" id="PRO_5030001806" evidence="1">
    <location>
        <begin position="19"/>
        <end position="457"/>
    </location>
</feature>
<evidence type="ECO:0000256" key="1">
    <source>
        <dbReference type="SAM" id="SignalP"/>
    </source>
</evidence>
<proteinExistence type="predicted"/>
<protein>
    <submittedName>
        <fullName evidence="2">RHTO0S16e04544g1_1</fullName>
    </submittedName>
</protein>
<dbReference type="OrthoDB" id="2522477at2759"/>
<organism evidence="2">
    <name type="scientific">Rhodotorula toruloides</name>
    <name type="common">Yeast</name>
    <name type="synonym">Rhodosporidium toruloides</name>
    <dbReference type="NCBI Taxonomy" id="5286"/>
    <lineage>
        <taxon>Eukaryota</taxon>
        <taxon>Fungi</taxon>
        <taxon>Dikarya</taxon>
        <taxon>Basidiomycota</taxon>
        <taxon>Pucciniomycotina</taxon>
        <taxon>Microbotryomycetes</taxon>
        <taxon>Sporidiobolales</taxon>
        <taxon>Sporidiobolaceae</taxon>
        <taxon>Rhodotorula</taxon>
    </lineage>
</organism>
<dbReference type="AlphaFoldDB" id="A0A061BE85"/>
<gene>
    <name evidence="2" type="ORF">RHTO0S_16e04544g</name>
</gene>
<name>A0A061BE85_RHOTO</name>
<feature type="signal peptide" evidence="1">
    <location>
        <begin position="1"/>
        <end position="18"/>
    </location>
</feature>
<accession>A0A061BE85</accession>
<keyword evidence="1" id="KW-0732">Signal</keyword>